<dbReference type="GO" id="GO:0005506">
    <property type="term" value="F:iron ion binding"/>
    <property type="evidence" value="ECO:0007669"/>
    <property type="project" value="InterPro"/>
</dbReference>
<accession>A0A9W4UES6</accession>
<sequence length="550" mass="62698">MELKTNPLYFALHLHARQRLRTMTSVSSLSLVVLAITAVFYVLRRLLTSKGNGRPLPPGPKGVPILGNINDLPKPGELEYQHWLKFKDQYGPISSITVMGNTFVIISDPQVAQELMRDRSNIHSSRPGMTFSNMVGWNNATALVPYSNTWKLHRTNVTKVASANTSISMFNKVQETEAAHFLLNLLDRPSDVLEHVRTEAGSVILKITYGYTTKREKDPLVSLANSTMMEFKEATVPGKWIVDVMPFLRHLPDWFPATGFKKIARSMTEHLRETTDKPYHFVKQQMQAKKARTSFMSQSIEQFGTDPEMEFVHKWSALALYLGGSDTSVSAIITFFLAMLVFPDVQKKAQEELDRVIGSERLPISADLPRLPYIEAIMKETHRWHPIIPMGIPHSSTEEDIYRGYRIPKGAMLLPNIWWFTHDPAVYQDPMAFNPDRHITTATHKAEPDPRNFSFGFGRRICPGRYVADNAIFMTIAQTLSCFDVKKPVVDGKVVEPDVNFRPGAITEPMPFKVEVRPRSKKHEDLVRKSEEKYPWEESDADDLESVRWK</sequence>
<evidence type="ECO:0000313" key="12">
    <source>
        <dbReference type="EMBL" id="CAI6334004.1"/>
    </source>
</evidence>
<dbReference type="PRINTS" id="PR00463">
    <property type="entry name" value="EP450I"/>
</dbReference>
<evidence type="ECO:0000256" key="6">
    <source>
        <dbReference type="ARBA" id="ARBA00023004"/>
    </source>
</evidence>
<feature type="region of interest" description="Disordered" evidence="10">
    <location>
        <begin position="517"/>
        <end position="550"/>
    </location>
</feature>
<evidence type="ECO:0000256" key="5">
    <source>
        <dbReference type="ARBA" id="ARBA00023002"/>
    </source>
</evidence>
<keyword evidence="7 9" id="KW-0503">Monooxygenase</keyword>
<dbReference type="PROSITE" id="PS00086">
    <property type="entry name" value="CYTOCHROME_P450"/>
    <property type="match status" value="1"/>
</dbReference>
<evidence type="ECO:0000256" key="10">
    <source>
        <dbReference type="SAM" id="MobiDB-lite"/>
    </source>
</evidence>
<evidence type="ECO:0000256" key="3">
    <source>
        <dbReference type="ARBA" id="ARBA00022617"/>
    </source>
</evidence>
<reference evidence="12" key="1">
    <citation type="submission" date="2023-01" db="EMBL/GenBank/DDBJ databases">
        <authorList>
            <person name="Van Ghelder C."/>
            <person name="Rancurel C."/>
        </authorList>
    </citation>
    <scope>NUCLEOTIDE SEQUENCE</scope>
    <source>
        <strain evidence="12">CNCM I-4278</strain>
    </source>
</reference>
<evidence type="ECO:0000256" key="8">
    <source>
        <dbReference type="PIRSR" id="PIRSR602401-1"/>
    </source>
</evidence>
<keyword evidence="5 9" id="KW-0560">Oxidoreductase</keyword>
<dbReference type="GO" id="GO:0016705">
    <property type="term" value="F:oxidoreductase activity, acting on paired donors, with incorporation or reduction of molecular oxygen"/>
    <property type="evidence" value="ECO:0007669"/>
    <property type="project" value="InterPro"/>
</dbReference>
<keyword evidence="6 8" id="KW-0408">Iron</keyword>
<evidence type="ECO:0000256" key="9">
    <source>
        <dbReference type="RuleBase" id="RU000461"/>
    </source>
</evidence>
<dbReference type="InterPro" id="IPR036396">
    <property type="entry name" value="Cyt_P450_sf"/>
</dbReference>
<comment type="cofactor">
    <cofactor evidence="1 8">
        <name>heme</name>
        <dbReference type="ChEBI" id="CHEBI:30413"/>
    </cofactor>
</comment>
<dbReference type="InterPro" id="IPR001128">
    <property type="entry name" value="Cyt_P450"/>
</dbReference>
<dbReference type="Gene3D" id="1.10.630.10">
    <property type="entry name" value="Cytochrome P450"/>
    <property type="match status" value="1"/>
</dbReference>
<feature type="binding site" description="axial binding residue" evidence="8">
    <location>
        <position position="462"/>
    </location>
    <ligand>
        <name>heme</name>
        <dbReference type="ChEBI" id="CHEBI:30413"/>
    </ligand>
    <ligandPart>
        <name>Fe</name>
        <dbReference type="ChEBI" id="CHEBI:18248"/>
    </ligandPart>
</feature>
<dbReference type="AlphaFoldDB" id="A0A9W4UES6"/>
<evidence type="ECO:0000313" key="13">
    <source>
        <dbReference type="Proteomes" id="UP001152607"/>
    </source>
</evidence>
<comment type="similarity">
    <text evidence="2 9">Belongs to the cytochrome P450 family.</text>
</comment>
<keyword evidence="11" id="KW-0812">Transmembrane</keyword>
<keyword evidence="11" id="KW-1133">Transmembrane helix</keyword>
<organism evidence="12 13">
    <name type="scientific">Periconia digitata</name>
    <dbReference type="NCBI Taxonomy" id="1303443"/>
    <lineage>
        <taxon>Eukaryota</taxon>
        <taxon>Fungi</taxon>
        <taxon>Dikarya</taxon>
        <taxon>Ascomycota</taxon>
        <taxon>Pezizomycotina</taxon>
        <taxon>Dothideomycetes</taxon>
        <taxon>Pleosporomycetidae</taxon>
        <taxon>Pleosporales</taxon>
        <taxon>Massarineae</taxon>
        <taxon>Periconiaceae</taxon>
        <taxon>Periconia</taxon>
    </lineage>
</organism>
<dbReference type="EMBL" id="CAOQHR010000004">
    <property type="protein sequence ID" value="CAI6334004.1"/>
    <property type="molecule type" value="Genomic_DNA"/>
</dbReference>
<keyword evidence="4 8" id="KW-0479">Metal-binding</keyword>
<dbReference type="GO" id="GO:0004497">
    <property type="term" value="F:monooxygenase activity"/>
    <property type="evidence" value="ECO:0007669"/>
    <property type="project" value="UniProtKB-KW"/>
</dbReference>
<evidence type="ECO:0000256" key="1">
    <source>
        <dbReference type="ARBA" id="ARBA00001971"/>
    </source>
</evidence>
<dbReference type="PANTHER" id="PTHR46300">
    <property type="entry name" value="P450, PUTATIVE (EUROFUNG)-RELATED-RELATED"/>
    <property type="match status" value="1"/>
</dbReference>
<comment type="caution">
    <text evidence="12">The sequence shown here is derived from an EMBL/GenBank/DDBJ whole genome shotgun (WGS) entry which is preliminary data.</text>
</comment>
<dbReference type="PANTHER" id="PTHR46300:SF7">
    <property type="entry name" value="P450, PUTATIVE (EUROFUNG)-RELATED"/>
    <property type="match status" value="1"/>
</dbReference>
<keyword evidence="11" id="KW-0472">Membrane</keyword>
<dbReference type="InterPro" id="IPR050364">
    <property type="entry name" value="Cytochrome_P450_fung"/>
</dbReference>
<dbReference type="CDD" id="cd11065">
    <property type="entry name" value="CYP64-like"/>
    <property type="match status" value="1"/>
</dbReference>
<feature type="transmembrane region" description="Helical" evidence="11">
    <location>
        <begin position="20"/>
        <end position="43"/>
    </location>
</feature>
<keyword evidence="3 8" id="KW-0349">Heme</keyword>
<keyword evidence="13" id="KW-1185">Reference proteome</keyword>
<dbReference type="InterPro" id="IPR002401">
    <property type="entry name" value="Cyt_P450_E_grp-I"/>
</dbReference>
<dbReference type="OrthoDB" id="2789670at2759"/>
<dbReference type="SUPFAM" id="SSF48264">
    <property type="entry name" value="Cytochrome P450"/>
    <property type="match status" value="1"/>
</dbReference>
<dbReference type="GO" id="GO:0020037">
    <property type="term" value="F:heme binding"/>
    <property type="evidence" value="ECO:0007669"/>
    <property type="project" value="InterPro"/>
</dbReference>
<name>A0A9W4UES6_9PLEO</name>
<evidence type="ECO:0000256" key="7">
    <source>
        <dbReference type="ARBA" id="ARBA00023033"/>
    </source>
</evidence>
<dbReference type="InterPro" id="IPR017972">
    <property type="entry name" value="Cyt_P450_CS"/>
</dbReference>
<feature type="compositionally biased region" description="Basic and acidic residues" evidence="10">
    <location>
        <begin position="517"/>
        <end position="536"/>
    </location>
</feature>
<dbReference type="Proteomes" id="UP001152607">
    <property type="component" value="Unassembled WGS sequence"/>
</dbReference>
<proteinExistence type="inferred from homology"/>
<dbReference type="Pfam" id="PF00067">
    <property type="entry name" value="p450"/>
    <property type="match status" value="1"/>
</dbReference>
<gene>
    <name evidence="12" type="ORF">PDIGIT_LOCUS7057</name>
</gene>
<evidence type="ECO:0008006" key="14">
    <source>
        <dbReference type="Google" id="ProtNLM"/>
    </source>
</evidence>
<evidence type="ECO:0000256" key="11">
    <source>
        <dbReference type="SAM" id="Phobius"/>
    </source>
</evidence>
<evidence type="ECO:0000256" key="4">
    <source>
        <dbReference type="ARBA" id="ARBA00022723"/>
    </source>
</evidence>
<protein>
    <recommendedName>
        <fullName evidence="14">Cytochrome P450</fullName>
    </recommendedName>
</protein>
<evidence type="ECO:0000256" key="2">
    <source>
        <dbReference type="ARBA" id="ARBA00010617"/>
    </source>
</evidence>